<dbReference type="EMBL" id="BAAACI010000002">
    <property type="protein sequence ID" value="GAA0769794.1"/>
    <property type="molecule type" value="Genomic_DNA"/>
</dbReference>
<dbReference type="Gene3D" id="1.10.510.10">
    <property type="entry name" value="Transferase(Phosphotransferase) domain 1"/>
    <property type="match status" value="1"/>
</dbReference>
<reference evidence="2" key="1">
    <citation type="journal article" date="2019" name="Int. J. Syst. Evol. Microbiol.">
        <title>The Global Catalogue of Microorganisms (GCM) 10K type strain sequencing project: providing services to taxonomists for standard genome sequencing and annotation.</title>
        <authorList>
            <consortium name="The Broad Institute Genomics Platform"/>
            <consortium name="The Broad Institute Genome Sequencing Center for Infectious Disease"/>
            <person name="Wu L."/>
            <person name="Ma J."/>
        </authorList>
    </citation>
    <scope>NUCLEOTIDE SEQUENCE [LARGE SCALE GENOMIC DNA]</scope>
    <source>
        <strain evidence="2">JCM 1417</strain>
    </source>
</reference>
<dbReference type="InterPro" id="IPR011009">
    <property type="entry name" value="Kinase-like_dom_sf"/>
</dbReference>
<name>A0ABP3VUG9_CLOSU</name>
<dbReference type="Proteomes" id="UP001501047">
    <property type="component" value="Unassembled WGS sequence"/>
</dbReference>
<comment type="caution">
    <text evidence="1">The sequence shown here is derived from an EMBL/GenBank/DDBJ whole genome shotgun (WGS) entry which is preliminary data.</text>
</comment>
<evidence type="ECO:0000313" key="1">
    <source>
        <dbReference type="EMBL" id="GAA0769794.1"/>
    </source>
</evidence>
<organism evidence="1 2">
    <name type="scientific">Clostridium subterminale</name>
    <dbReference type="NCBI Taxonomy" id="1550"/>
    <lineage>
        <taxon>Bacteria</taxon>
        <taxon>Bacillati</taxon>
        <taxon>Bacillota</taxon>
        <taxon>Clostridia</taxon>
        <taxon>Eubacteriales</taxon>
        <taxon>Clostridiaceae</taxon>
        <taxon>Clostridium</taxon>
    </lineage>
</organism>
<proteinExistence type="predicted"/>
<sequence>MYDFDVNTTTICDIDFYSKSPFKNEMGRMWGSSRFMSPEEFELGATIDEITNVFTMGAASFELLGNNYNRSIEEWKASEKLFQVAQKAISNDRNQRYQSISDFYNAWKMALEIK</sequence>
<protein>
    <recommendedName>
        <fullName evidence="3">Protein kinase domain-containing protein</fullName>
    </recommendedName>
</protein>
<keyword evidence="2" id="KW-1185">Reference proteome</keyword>
<gene>
    <name evidence="1" type="ORF">GCM10008908_11690</name>
</gene>
<accession>A0ABP3VUG9</accession>
<dbReference type="SUPFAM" id="SSF56112">
    <property type="entry name" value="Protein kinase-like (PK-like)"/>
    <property type="match status" value="1"/>
</dbReference>
<evidence type="ECO:0000313" key="2">
    <source>
        <dbReference type="Proteomes" id="UP001501047"/>
    </source>
</evidence>
<evidence type="ECO:0008006" key="3">
    <source>
        <dbReference type="Google" id="ProtNLM"/>
    </source>
</evidence>